<dbReference type="EMBL" id="JACMYC010000015">
    <property type="protein sequence ID" value="MBC2962005.1"/>
    <property type="molecule type" value="Genomic_DNA"/>
</dbReference>
<reference evidence="9 10" key="1">
    <citation type="submission" date="2020-08" db="EMBL/GenBank/DDBJ databases">
        <title>novel species in genus Nocardioides.</title>
        <authorList>
            <person name="Zhang G."/>
        </authorList>
    </citation>
    <scope>NUCLEOTIDE SEQUENCE [LARGE SCALE GENOMIC DNA]</scope>
    <source>
        <strain evidence="9 10">SC8A-24</strain>
    </source>
</reference>
<evidence type="ECO:0000256" key="5">
    <source>
        <dbReference type="ARBA" id="ARBA00022989"/>
    </source>
</evidence>
<evidence type="ECO:0000256" key="1">
    <source>
        <dbReference type="ARBA" id="ARBA00004651"/>
    </source>
</evidence>
<protein>
    <recommendedName>
        <fullName evidence="8">Polysaccharide chain length determinant N-terminal domain-containing protein</fullName>
    </recommendedName>
</protein>
<dbReference type="InterPro" id="IPR050445">
    <property type="entry name" value="Bact_polysacc_biosynth/exp"/>
</dbReference>
<accession>A0ABR6UCK6</accession>
<dbReference type="Proteomes" id="UP000604001">
    <property type="component" value="Unassembled WGS sequence"/>
</dbReference>
<dbReference type="SUPFAM" id="SSF52540">
    <property type="entry name" value="P-loop containing nucleoside triphosphate hydrolases"/>
    <property type="match status" value="1"/>
</dbReference>
<proteinExistence type="inferred from homology"/>
<evidence type="ECO:0000259" key="8">
    <source>
        <dbReference type="Pfam" id="PF02706"/>
    </source>
</evidence>
<feature type="transmembrane region" description="Helical" evidence="7">
    <location>
        <begin position="160"/>
        <end position="181"/>
    </location>
</feature>
<gene>
    <name evidence="9" type="ORF">H7344_17055</name>
</gene>
<comment type="similarity">
    <text evidence="2">Belongs to the CpsC/CapA family.</text>
</comment>
<evidence type="ECO:0000313" key="9">
    <source>
        <dbReference type="EMBL" id="MBC2962005.1"/>
    </source>
</evidence>
<evidence type="ECO:0000256" key="4">
    <source>
        <dbReference type="ARBA" id="ARBA00022692"/>
    </source>
</evidence>
<evidence type="ECO:0000313" key="10">
    <source>
        <dbReference type="Proteomes" id="UP000604001"/>
    </source>
</evidence>
<dbReference type="RefSeq" id="WP_186347205.1">
    <property type="nucleotide sequence ID" value="NZ_BMMR01000007.1"/>
</dbReference>
<evidence type="ECO:0000256" key="3">
    <source>
        <dbReference type="ARBA" id="ARBA00022475"/>
    </source>
</evidence>
<name>A0ABR6UCK6_9ACTN</name>
<organism evidence="9 10">
    <name type="scientific">Nocardioides deserti</name>
    <dbReference type="NCBI Taxonomy" id="1588644"/>
    <lineage>
        <taxon>Bacteria</taxon>
        <taxon>Bacillati</taxon>
        <taxon>Actinomycetota</taxon>
        <taxon>Actinomycetes</taxon>
        <taxon>Propionibacteriales</taxon>
        <taxon>Nocardioidaceae</taxon>
        <taxon>Nocardioides</taxon>
    </lineage>
</organism>
<feature type="domain" description="Polysaccharide chain length determinant N-terminal" evidence="8">
    <location>
        <begin position="2"/>
        <end position="80"/>
    </location>
</feature>
<sequence>MELHQIGGALWRQRLLVLLVLAVTAAAVAVGVALAPKTYRATAVLAAAADPATLESPDDLDALRGTLAELASSRELLTEVQGTLDVERQVSDLRSAVDAEWVGGTILIQVVAEDSDPQVAADLANRVAVTLPYYDPSTDAFRFTQTNEAQPPRTYSSPNLLLAIGGGAALAIVLAVVAAVARDRRTSTVDDGSALEEATGAPLLAHVGVPRDPTTLPALYPGTAAADVFRQLRIALEAEAAGAPVSRVVVAGVTPGEVNVWVGANLAISLANVGRTVLLVDGRIGPRHGRPIAAEPDTPGLFDVLAGTELSRAVSPGPVELLSVLPAGDAGSEPYESMLETVFADKMAEAEATYDVVVVLGPALESCDDARVMAARGALLMVVPEGQVSAAALRAHADRVRSVGAGLLGSVLVGRRAERVLT</sequence>
<dbReference type="PANTHER" id="PTHR32309:SF31">
    <property type="entry name" value="CAPSULAR EXOPOLYSACCHARIDE FAMILY"/>
    <property type="match status" value="1"/>
</dbReference>
<dbReference type="InterPro" id="IPR003856">
    <property type="entry name" value="LPS_length_determ_N"/>
</dbReference>
<dbReference type="InterPro" id="IPR027417">
    <property type="entry name" value="P-loop_NTPase"/>
</dbReference>
<dbReference type="PANTHER" id="PTHR32309">
    <property type="entry name" value="TYROSINE-PROTEIN KINASE"/>
    <property type="match status" value="1"/>
</dbReference>
<comment type="subcellular location">
    <subcellularLocation>
        <location evidence="1">Cell membrane</location>
        <topology evidence="1">Multi-pass membrane protein</topology>
    </subcellularLocation>
</comment>
<keyword evidence="3" id="KW-1003">Cell membrane</keyword>
<keyword evidence="5 7" id="KW-1133">Transmembrane helix</keyword>
<keyword evidence="6 7" id="KW-0472">Membrane</keyword>
<keyword evidence="4 7" id="KW-0812">Transmembrane</keyword>
<evidence type="ECO:0000256" key="6">
    <source>
        <dbReference type="ARBA" id="ARBA00023136"/>
    </source>
</evidence>
<comment type="caution">
    <text evidence="9">The sequence shown here is derived from an EMBL/GenBank/DDBJ whole genome shotgun (WGS) entry which is preliminary data.</text>
</comment>
<evidence type="ECO:0000256" key="7">
    <source>
        <dbReference type="SAM" id="Phobius"/>
    </source>
</evidence>
<dbReference type="Gene3D" id="3.40.50.300">
    <property type="entry name" value="P-loop containing nucleotide triphosphate hydrolases"/>
    <property type="match status" value="1"/>
</dbReference>
<dbReference type="Pfam" id="PF02706">
    <property type="entry name" value="Wzz"/>
    <property type="match status" value="1"/>
</dbReference>
<keyword evidence="10" id="KW-1185">Reference proteome</keyword>
<evidence type="ECO:0000256" key="2">
    <source>
        <dbReference type="ARBA" id="ARBA00006683"/>
    </source>
</evidence>
<feature type="transmembrane region" description="Helical" evidence="7">
    <location>
        <begin position="15"/>
        <end position="35"/>
    </location>
</feature>